<feature type="transmembrane region" description="Helical" evidence="10">
    <location>
        <begin position="981"/>
        <end position="1005"/>
    </location>
</feature>
<sequence>MKTDRFPVVADADAGNPPAAGNLPTTDAEAEVGKPPIVGNPPTADAGKPATGNPLAVDADADAGKPRDAGVRDNGGRIDYGQDGGGRVNCGRDDAGRYSFLNNTAQTPSLPTKSTTRAARAPPDLATSAAARPERGLVLSVARDMGMEVVGTEAAPAEVKVTDGEVNLFQENESKATAKEREEAVLFGSDNSTATTNGATNGADLAPPKDAEEDWPEARKTHSFFFVKIRSLEDPKLKVKIDQAEKDFQKKIQARSQIFEAIKAKKNERFSIIAELKPLTAENKQYNEAVSEKLKAIEPLRNRLGKFRDENNAIRAQGAGICSSIEELDQTGIDGVKKERQAVRSKIKVLEDELKAIDAEMGSLQEDLTAATARKDKAHESLVQLRHSRDAYVVGTEAAPAEVKVTDGEVNLFQENESKATAKEREEAVLFGSDNSTATTNGATNGADLAPPKDAEEDWPEARKTHSFFFVKIRSLEDPKLKVKIDQAEKDFQKKIQARSQIFEAIKAKKNERFSIIAELKPLTAENKQYNEAVSEKLKAIEPLRNRLGKFRDENNAIRAQGAGICSSIEELDQTIKRLNDRISHESIPLDEEKRLIKQIRELEKTRPKVISASANRAQIQDTVVERDAIQDQVKIIGEGIDGVKKERQAVRSKIKVLEDELKAIDAEMGSLQEDLTAATARKDKAHESLVQLRHSRDAYNASFHQNRQLLSKARELASRSELAQVQELYKTQVDKFVAEWCNSKAFREDYEKRILSSLNSRQLSRDGRMRNPDEKPIFIETEAAAPPVEQEPIQLKMPAKQAKEAPAPQAEAAPKDESRAKAAAKSAKTKSSLDADDDYEAESPKEKPKPKEVDVAKLKEIKRQEEIEKNRLALERKKKLAEKQAAKAAARVQKEIEKKLKKEEMRARRRAGAADTEAATESDNRSDGAAEAQAEDDSAPASAPVMREQRESVRYSRNVVTRSKAPLPKAILRRKKAQSYWSWAGPAAAVAAALVALLAVLGYYQYYLPASASN</sequence>
<evidence type="ECO:0000256" key="3">
    <source>
        <dbReference type="ARBA" id="ARBA00022692"/>
    </source>
</evidence>
<reference evidence="11" key="1">
    <citation type="submission" date="2015-04" db="UniProtKB">
        <authorList>
            <consortium name="EnsemblPlants"/>
        </authorList>
    </citation>
    <scope>IDENTIFICATION</scope>
</reference>
<evidence type="ECO:0000256" key="4">
    <source>
        <dbReference type="ARBA" id="ARBA00022989"/>
    </source>
</evidence>
<name>A0A0E0M048_ORYPU</name>
<keyword evidence="3 10" id="KW-0812">Transmembrane</keyword>
<keyword evidence="4 10" id="KW-1133">Transmembrane helix</keyword>
<evidence type="ECO:0000256" key="5">
    <source>
        <dbReference type="ARBA" id="ARBA00023054"/>
    </source>
</evidence>
<feature type="compositionally biased region" description="Low complexity" evidence="9">
    <location>
        <begin position="799"/>
        <end position="813"/>
    </location>
</feature>
<dbReference type="OMA" id="ETEPECF"/>
<protein>
    <recommendedName>
        <fullName evidence="13">Proton pump-interactor 1</fullName>
    </recommendedName>
</protein>
<reference evidence="11" key="2">
    <citation type="submission" date="2018-05" db="EMBL/GenBank/DDBJ databases">
        <title>OpunRS2 (Oryza punctata Reference Sequence Version 2).</title>
        <authorList>
            <person name="Zhang J."/>
            <person name="Kudrna D."/>
            <person name="Lee S."/>
            <person name="Talag J."/>
            <person name="Welchert J."/>
            <person name="Wing R.A."/>
        </authorList>
    </citation>
    <scope>NUCLEOTIDE SEQUENCE [LARGE SCALE GENOMIC DNA]</scope>
</reference>
<feature type="coiled-coil region" evidence="8">
    <location>
        <begin position="641"/>
        <end position="682"/>
    </location>
</feature>
<feature type="compositionally biased region" description="Polar residues" evidence="9">
    <location>
        <begin position="100"/>
        <end position="117"/>
    </location>
</feature>
<comment type="subcellular location">
    <subcellularLocation>
        <location evidence="1">Cell membrane</location>
        <topology evidence="1">Single-pass membrane protein</topology>
    </subcellularLocation>
</comment>
<evidence type="ECO:0000256" key="10">
    <source>
        <dbReference type="SAM" id="Phobius"/>
    </source>
</evidence>
<dbReference type="STRING" id="4537.A0A0E0M048"/>
<organism evidence="11">
    <name type="scientific">Oryza punctata</name>
    <name type="common">Red rice</name>
    <dbReference type="NCBI Taxonomy" id="4537"/>
    <lineage>
        <taxon>Eukaryota</taxon>
        <taxon>Viridiplantae</taxon>
        <taxon>Streptophyta</taxon>
        <taxon>Embryophyta</taxon>
        <taxon>Tracheophyta</taxon>
        <taxon>Spermatophyta</taxon>
        <taxon>Magnoliopsida</taxon>
        <taxon>Liliopsida</taxon>
        <taxon>Poales</taxon>
        <taxon>Poaceae</taxon>
        <taxon>BOP clade</taxon>
        <taxon>Oryzoideae</taxon>
        <taxon>Oryzeae</taxon>
        <taxon>Oryzinae</taxon>
        <taxon>Oryza</taxon>
    </lineage>
</organism>
<evidence type="ECO:0000313" key="12">
    <source>
        <dbReference type="Proteomes" id="UP000026962"/>
    </source>
</evidence>
<keyword evidence="12" id="KW-1185">Reference proteome</keyword>
<keyword evidence="5 8" id="KW-0175">Coiled coil</keyword>
<evidence type="ECO:0000313" key="11">
    <source>
        <dbReference type="EnsemblPlants" id="OPUNC09G05750.1"/>
    </source>
</evidence>
<feature type="compositionally biased region" description="Basic and acidic residues" evidence="9">
    <location>
        <begin position="62"/>
        <end position="76"/>
    </location>
</feature>
<accession>A0A0E0M048</accession>
<dbReference type="InterPro" id="IPR055282">
    <property type="entry name" value="PPI1-4"/>
</dbReference>
<evidence type="ECO:0000256" key="2">
    <source>
        <dbReference type="ARBA" id="ARBA00022475"/>
    </source>
</evidence>
<evidence type="ECO:0000256" key="7">
    <source>
        <dbReference type="ARBA" id="ARBA00038080"/>
    </source>
</evidence>
<dbReference type="HOGENOM" id="CLU_297072_0_0_1"/>
<evidence type="ECO:0000256" key="9">
    <source>
        <dbReference type="SAM" id="MobiDB-lite"/>
    </source>
</evidence>
<dbReference type="eggNOG" id="ENOG502QQX1">
    <property type="taxonomic scope" value="Eukaryota"/>
</dbReference>
<dbReference type="PANTHER" id="PTHR32219:SF2">
    <property type="entry name" value="PROTON PUMP-INTERACTOR 1"/>
    <property type="match status" value="1"/>
</dbReference>
<dbReference type="AlphaFoldDB" id="A0A0E0M048"/>
<evidence type="ECO:0000256" key="6">
    <source>
        <dbReference type="ARBA" id="ARBA00023136"/>
    </source>
</evidence>
<evidence type="ECO:0000256" key="1">
    <source>
        <dbReference type="ARBA" id="ARBA00004162"/>
    </source>
</evidence>
<dbReference type="PANTHER" id="PTHR32219">
    <property type="entry name" value="RNA-BINDING PROTEIN YLMH-RELATED"/>
    <property type="match status" value="1"/>
</dbReference>
<dbReference type="EnsemblPlants" id="OPUNC09G05750.1">
    <property type="protein sequence ID" value="OPUNC09G05750.1"/>
    <property type="gene ID" value="OPUNC09G05750"/>
</dbReference>
<proteinExistence type="inferred from homology"/>
<feature type="compositionally biased region" description="Basic and acidic residues" evidence="9">
    <location>
        <begin position="843"/>
        <end position="870"/>
    </location>
</feature>
<dbReference type="Gramene" id="OPUNC09G05750.1">
    <property type="protein sequence ID" value="OPUNC09G05750.1"/>
    <property type="gene ID" value="OPUNC09G05750"/>
</dbReference>
<feature type="region of interest" description="Disordered" evidence="9">
    <location>
        <begin position="1"/>
        <end position="131"/>
    </location>
</feature>
<feature type="compositionally biased region" description="Low complexity" evidence="9">
    <location>
        <begin position="8"/>
        <end position="22"/>
    </location>
</feature>
<evidence type="ECO:0008006" key="13">
    <source>
        <dbReference type="Google" id="ProtNLM"/>
    </source>
</evidence>
<dbReference type="Proteomes" id="UP000026962">
    <property type="component" value="Chromosome 9"/>
</dbReference>
<feature type="compositionally biased region" description="Low complexity" evidence="9">
    <location>
        <begin position="822"/>
        <end position="833"/>
    </location>
</feature>
<feature type="region of interest" description="Disordered" evidence="9">
    <location>
        <begin position="798"/>
        <end position="870"/>
    </location>
</feature>
<keyword evidence="6 10" id="KW-0472">Membrane</keyword>
<feature type="region of interest" description="Disordered" evidence="9">
    <location>
        <begin position="189"/>
        <end position="212"/>
    </location>
</feature>
<feature type="compositionally biased region" description="Low complexity" evidence="9">
    <location>
        <begin position="189"/>
        <end position="204"/>
    </location>
</feature>
<feature type="region of interest" description="Disordered" evidence="9">
    <location>
        <begin position="433"/>
        <end position="455"/>
    </location>
</feature>
<feature type="compositionally biased region" description="Low complexity" evidence="9">
    <location>
        <begin position="433"/>
        <end position="448"/>
    </location>
</feature>
<dbReference type="GO" id="GO:0005886">
    <property type="term" value="C:plasma membrane"/>
    <property type="evidence" value="ECO:0007669"/>
    <property type="project" value="UniProtKB-SubCell"/>
</dbReference>
<keyword evidence="2" id="KW-1003">Cell membrane</keyword>
<evidence type="ECO:0000256" key="8">
    <source>
        <dbReference type="SAM" id="Coils"/>
    </source>
</evidence>
<comment type="similarity">
    <text evidence="7">Belongs to the plant Proton pump-interactor protein family.</text>
</comment>
<feature type="region of interest" description="Disordered" evidence="9">
    <location>
        <begin position="900"/>
        <end position="958"/>
    </location>
</feature>
<feature type="coiled-coil region" evidence="8">
    <location>
        <begin position="333"/>
        <end position="374"/>
    </location>
</feature>